<evidence type="ECO:0008006" key="8">
    <source>
        <dbReference type="Google" id="ProtNLM"/>
    </source>
</evidence>
<dbReference type="InterPro" id="IPR017248">
    <property type="entry name" value="HAX-1"/>
</dbReference>
<evidence type="ECO:0000256" key="2">
    <source>
        <dbReference type="ARBA" id="ARBA00008332"/>
    </source>
</evidence>
<dbReference type="GeneID" id="126883485"/>
<proteinExistence type="inferred from homology"/>
<dbReference type="Proteomes" id="UP001652700">
    <property type="component" value="Unplaced"/>
</dbReference>
<evidence type="ECO:0000256" key="5">
    <source>
        <dbReference type="SAM" id="MobiDB-lite"/>
    </source>
</evidence>
<sequence>MDIFRRIFGLHHNEDQSNRSWGVPTVNDRTDGPDNVVPEDPFNRRSFDVFSDPIQMHQYFESQLNEMLKMFGFHGNGEFSIGFPDVHDSWSQTPQQHKNENTQNVRDQFLKPGYEKPKTQYSEMVDKDLDDRIKSGDIASVLGEKFNHQITPHEPQISKKNFFYGTSQSMRTIVNPDGSIETHRTMRDNDGNEESTVCHKIGDKEYCVIKKKNKHGQEEVTENYTNMTEQEKDIFTKPRHSPQIQDRTGPSDFPWSKFF</sequence>
<organism evidence="6 7">
    <name type="scientific">Diabrotica virgifera virgifera</name>
    <name type="common">western corn rootworm</name>
    <dbReference type="NCBI Taxonomy" id="50390"/>
    <lineage>
        <taxon>Eukaryota</taxon>
        <taxon>Metazoa</taxon>
        <taxon>Ecdysozoa</taxon>
        <taxon>Arthropoda</taxon>
        <taxon>Hexapoda</taxon>
        <taxon>Insecta</taxon>
        <taxon>Pterygota</taxon>
        <taxon>Neoptera</taxon>
        <taxon>Endopterygota</taxon>
        <taxon>Coleoptera</taxon>
        <taxon>Polyphaga</taxon>
        <taxon>Cucujiformia</taxon>
        <taxon>Chrysomeloidea</taxon>
        <taxon>Chrysomelidae</taxon>
        <taxon>Galerucinae</taxon>
        <taxon>Diabroticina</taxon>
        <taxon>Diabroticites</taxon>
        <taxon>Diabrotica</taxon>
    </lineage>
</organism>
<comment type="subcellular location">
    <subcellularLocation>
        <location evidence="1">Cytoplasm</location>
    </subcellularLocation>
</comment>
<keyword evidence="3" id="KW-0963">Cytoplasm</keyword>
<protein>
    <recommendedName>
        <fullName evidence="8">HCLS1-associated protein X-1-like</fullName>
    </recommendedName>
</protein>
<dbReference type="InterPro" id="IPR019376">
    <property type="entry name" value="Myeloid_leukemia_factor"/>
</dbReference>
<dbReference type="Pfam" id="PF10248">
    <property type="entry name" value="Mlf1IP"/>
    <property type="match status" value="1"/>
</dbReference>
<name>A0ABM5K4B8_DIAVI</name>
<keyword evidence="7" id="KW-1185">Reference proteome</keyword>
<feature type="region of interest" description="Disordered" evidence="5">
    <location>
        <begin position="237"/>
        <end position="259"/>
    </location>
</feature>
<keyword evidence="4" id="KW-0597">Phosphoprotein</keyword>
<accession>A0ABM5K4B8</accession>
<evidence type="ECO:0000256" key="1">
    <source>
        <dbReference type="ARBA" id="ARBA00004496"/>
    </source>
</evidence>
<comment type="similarity">
    <text evidence="2">Belongs to the MLF family.</text>
</comment>
<dbReference type="PANTHER" id="PTHR14938:SF2">
    <property type="entry name" value="HCLS1-ASSOCIATED PROTEIN X-1"/>
    <property type="match status" value="1"/>
</dbReference>
<dbReference type="RefSeq" id="XP_050505034.1">
    <property type="nucleotide sequence ID" value="XM_050649077.1"/>
</dbReference>
<dbReference type="EnsemblMetazoa" id="XM_050649077.1">
    <property type="protein sequence ID" value="XP_050505034.1"/>
    <property type="gene ID" value="LOC126883485"/>
</dbReference>
<reference evidence="6" key="1">
    <citation type="submission" date="2025-05" db="UniProtKB">
        <authorList>
            <consortium name="EnsemblMetazoa"/>
        </authorList>
    </citation>
    <scope>IDENTIFICATION</scope>
</reference>
<evidence type="ECO:0000256" key="4">
    <source>
        <dbReference type="ARBA" id="ARBA00022553"/>
    </source>
</evidence>
<dbReference type="PANTHER" id="PTHR14938">
    <property type="entry name" value="HCLS1-ASSOCIATED PROTEIN X-1"/>
    <property type="match status" value="1"/>
</dbReference>
<evidence type="ECO:0000256" key="3">
    <source>
        <dbReference type="ARBA" id="ARBA00022490"/>
    </source>
</evidence>
<evidence type="ECO:0000313" key="6">
    <source>
        <dbReference type="EnsemblMetazoa" id="XP_050505034.1"/>
    </source>
</evidence>
<evidence type="ECO:0000313" key="7">
    <source>
        <dbReference type="Proteomes" id="UP001652700"/>
    </source>
</evidence>